<dbReference type="InterPro" id="IPR011989">
    <property type="entry name" value="ARM-like"/>
</dbReference>
<comment type="caution">
    <text evidence="1">The sequence shown here is derived from an EMBL/GenBank/DDBJ whole genome shotgun (WGS) entry which is preliminary data.</text>
</comment>
<organism evidence="1 2">
    <name type="scientific">Blepharisma stoltei</name>
    <dbReference type="NCBI Taxonomy" id="1481888"/>
    <lineage>
        <taxon>Eukaryota</taxon>
        <taxon>Sar</taxon>
        <taxon>Alveolata</taxon>
        <taxon>Ciliophora</taxon>
        <taxon>Postciliodesmatophora</taxon>
        <taxon>Heterotrichea</taxon>
        <taxon>Heterotrichida</taxon>
        <taxon>Blepharismidae</taxon>
        <taxon>Blepharisma</taxon>
    </lineage>
</organism>
<dbReference type="Gene3D" id="1.25.10.10">
    <property type="entry name" value="Leucine-rich Repeat Variant"/>
    <property type="match status" value="1"/>
</dbReference>
<evidence type="ECO:0000313" key="1">
    <source>
        <dbReference type="EMBL" id="CAG9322946.1"/>
    </source>
</evidence>
<name>A0AAU9JAD7_9CILI</name>
<proteinExistence type="predicted"/>
<keyword evidence="2" id="KW-1185">Reference proteome</keyword>
<accession>A0AAU9JAD7</accession>
<dbReference type="AlphaFoldDB" id="A0AAU9JAD7"/>
<reference evidence="1" key="1">
    <citation type="submission" date="2021-09" db="EMBL/GenBank/DDBJ databases">
        <authorList>
            <consortium name="AG Swart"/>
            <person name="Singh M."/>
            <person name="Singh A."/>
            <person name="Seah K."/>
            <person name="Emmerich C."/>
        </authorList>
    </citation>
    <scope>NUCLEOTIDE SEQUENCE</scope>
    <source>
        <strain evidence="1">ATCC30299</strain>
    </source>
</reference>
<dbReference type="SUPFAM" id="SSF48371">
    <property type="entry name" value="ARM repeat"/>
    <property type="match status" value="1"/>
</dbReference>
<dbReference type="InterPro" id="IPR016024">
    <property type="entry name" value="ARM-type_fold"/>
</dbReference>
<dbReference type="Proteomes" id="UP001162131">
    <property type="component" value="Unassembled WGS sequence"/>
</dbReference>
<evidence type="ECO:0000313" key="2">
    <source>
        <dbReference type="Proteomes" id="UP001162131"/>
    </source>
</evidence>
<protein>
    <submittedName>
        <fullName evidence="1">Uncharacterized protein</fullName>
    </submittedName>
</protein>
<dbReference type="EMBL" id="CAJZBQ010000033">
    <property type="protein sequence ID" value="CAG9322946.1"/>
    <property type="molecule type" value="Genomic_DNA"/>
</dbReference>
<gene>
    <name evidence="1" type="ORF">BSTOLATCC_MIC32851</name>
</gene>
<sequence length="346" mass="39201">MGSSQSYGKNAGDTFYQNHPESINLQWKSIENLINQIKASDIKEHKLKAFAEILTICSSPNFLSASQILPSFEIMFSFCDEDLILDTIDLLLNHIQAYPESINFLISHGLLQDLSKLCTIGSEEIAEASIKFLKEVTESNEDARLILYFSGTIEILSKLIISENLEIRTNAIDIIYKVYYPNEITLGKLISSETLTNLITTAKSSYWIDRFSIAVILDKTIEVGSEEQIEKIIELGVLDSLLENLTSESVFLINSSLNCLERILEIGEKDRMENPYKILCKKSPYFGIIEELSENNSLAKAICEKYFSNKKMIRLNEFVNFAIQESSIREEESDGDFSSTDESIKD</sequence>